<keyword evidence="3" id="KW-1185">Reference proteome</keyword>
<dbReference type="Proteomes" id="UP001279410">
    <property type="component" value="Unassembled WGS sequence"/>
</dbReference>
<gene>
    <name evidence="2" type="ORF">AKAME5_001982600</name>
</gene>
<accession>A0AAD3NA23</accession>
<comment type="caution">
    <text evidence="2">The sequence shown here is derived from an EMBL/GenBank/DDBJ whole genome shotgun (WGS) entry which is preliminary data.</text>
</comment>
<feature type="region of interest" description="Disordered" evidence="1">
    <location>
        <begin position="66"/>
        <end position="102"/>
    </location>
</feature>
<protein>
    <submittedName>
        <fullName evidence="2">Uncharacterized protein</fullName>
    </submittedName>
</protein>
<dbReference type="AlphaFoldDB" id="A0AAD3NA23"/>
<dbReference type="EMBL" id="BRZM01000138">
    <property type="protein sequence ID" value="GLD68513.1"/>
    <property type="molecule type" value="Genomic_DNA"/>
</dbReference>
<organism evidence="2 3">
    <name type="scientific">Lates japonicus</name>
    <name type="common">Japanese lates</name>
    <dbReference type="NCBI Taxonomy" id="270547"/>
    <lineage>
        <taxon>Eukaryota</taxon>
        <taxon>Metazoa</taxon>
        <taxon>Chordata</taxon>
        <taxon>Craniata</taxon>
        <taxon>Vertebrata</taxon>
        <taxon>Euteleostomi</taxon>
        <taxon>Actinopterygii</taxon>
        <taxon>Neopterygii</taxon>
        <taxon>Teleostei</taxon>
        <taxon>Neoteleostei</taxon>
        <taxon>Acanthomorphata</taxon>
        <taxon>Carangaria</taxon>
        <taxon>Carangaria incertae sedis</taxon>
        <taxon>Centropomidae</taxon>
        <taxon>Lates</taxon>
    </lineage>
</organism>
<reference evidence="2" key="1">
    <citation type="submission" date="2022-08" db="EMBL/GenBank/DDBJ databases">
        <title>Genome sequencing of akame (Lates japonicus).</title>
        <authorList>
            <person name="Hashiguchi Y."/>
            <person name="Takahashi H."/>
        </authorList>
    </citation>
    <scope>NUCLEOTIDE SEQUENCE</scope>
    <source>
        <strain evidence="2">Kochi</strain>
    </source>
</reference>
<proteinExistence type="predicted"/>
<evidence type="ECO:0000256" key="1">
    <source>
        <dbReference type="SAM" id="MobiDB-lite"/>
    </source>
</evidence>
<name>A0AAD3NA23_LATJO</name>
<evidence type="ECO:0000313" key="3">
    <source>
        <dbReference type="Proteomes" id="UP001279410"/>
    </source>
</evidence>
<evidence type="ECO:0000313" key="2">
    <source>
        <dbReference type="EMBL" id="GLD68513.1"/>
    </source>
</evidence>
<sequence>MDTADSSAVRAALTNQGKLIGQQAEQLGCLQLGMADITSRTERQMASFSEQMSQLAQQIQQLLPVCPSHNPEPAAALSTPTPPPSGFAFLTPPERFSGDSGDCRPFLTQCGLHRRSSQPASPS</sequence>